<protein>
    <recommendedName>
        <fullName evidence="4">Adenosine 5'-phosphosulfate reductase</fullName>
        <shortName evidence="4">APS reductase</shortName>
        <ecNumber evidence="4">1.8.4.10</ecNumber>
    </recommendedName>
    <alternativeName>
        <fullName evidence="4">5'-adenylylsulfate reductase</fullName>
    </alternativeName>
    <alternativeName>
        <fullName evidence="4">Thioredoxin-dependent 5'-adenylylsulfate reductase</fullName>
    </alternativeName>
</protein>
<proteinExistence type="inferred from homology"/>
<evidence type="ECO:0000256" key="3">
    <source>
        <dbReference type="ARBA" id="ARBA00024327"/>
    </source>
</evidence>
<dbReference type="EMBL" id="BMGL01000005">
    <property type="protein sequence ID" value="GGE11283.1"/>
    <property type="molecule type" value="Genomic_DNA"/>
</dbReference>
<evidence type="ECO:0000313" key="7">
    <source>
        <dbReference type="Proteomes" id="UP000599688"/>
    </source>
</evidence>
<dbReference type="InterPro" id="IPR004511">
    <property type="entry name" value="PAPS/APS_Rdtase"/>
</dbReference>
<dbReference type="PANTHER" id="PTHR46509:SF1">
    <property type="entry name" value="PHOSPHOADENOSINE PHOSPHOSULFATE REDUCTASE"/>
    <property type="match status" value="1"/>
</dbReference>
<dbReference type="Proteomes" id="UP000599688">
    <property type="component" value="Unassembled WGS sequence"/>
</dbReference>
<dbReference type="GO" id="GO:0043866">
    <property type="term" value="F:adenylyl-sulfate reductase (thioredoxin) activity"/>
    <property type="evidence" value="ECO:0007669"/>
    <property type="project" value="UniProtKB-EC"/>
</dbReference>
<dbReference type="SUPFAM" id="SSF52402">
    <property type="entry name" value="Adenine nucleotide alpha hydrolases-like"/>
    <property type="match status" value="1"/>
</dbReference>
<dbReference type="GO" id="GO:0070814">
    <property type="term" value="P:hydrogen sulfide biosynthetic process"/>
    <property type="evidence" value="ECO:0007669"/>
    <property type="project" value="UniProtKB-UniRule"/>
</dbReference>
<evidence type="ECO:0000259" key="5">
    <source>
        <dbReference type="Pfam" id="PF01507"/>
    </source>
</evidence>
<keyword evidence="4" id="KW-0411">Iron-sulfur</keyword>
<evidence type="ECO:0000313" key="6">
    <source>
        <dbReference type="EMBL" id="GGE11283.1"/>
    </source>
</evidence>
<comment type="pathway">
    <text evidence="3 4">Sulfur metabolism; hydrogen sulfide biosynthesis; sulfite from sulfate.</text>
</comment>
<gene>
    <name evidence="4 6" type="primary">cysH</name>
    <name evidence="6" type="ORF">GCM10010831_10950</name>
</gene>
<feature type="binding site" evidence="4">
    <location>
        <position position="118"/>
    </location>
    <ligand>
        <name>[4Fe-4S] cluster</name>
        <dbReference type="ChEBI" id="CHEBI:49883"/>
    </ligand>
</feature>
<reference evidence="6 7" key="1">
    <citation type="journal article" date="2014" name="Int. J. Syst. Evol. Microbiol.">
        <title>Complete genome sequence of Corynebacterium casei LMG S-19264T (=DSM 44701T), isolated from a smear-ripened cheese.</title>
        <authorList>
            <consortium name="US DOE Joint Genome Institute (JGI-PGF)"/>
            <person name="Walter F."/>
            <person name="Albersmeier A."/>
            <person name="Kalinowski J."/>
            <person name="Ruckert C."/>
        </authorList>
    </citation>
    <scope>NUCLEOTIDE SEQUENCE [LARGE SCALE GENOMIC DNA]</scope>
    <source>
        <strain evidence="6 7">CGMCC 1.12925</strain>
    </source>
</reference>
<dbReference type="AlphaFoldDB" id="A0A916ZT42"/>
<sequence length="224" mass="26068">MQVNTTTNLEALNQKYEALSPSERISTFYTDFNVNEILVTSSFAANSAFFLHIFSKYGHAEQKIHFIDTKFHFNETLHYKEFLTKKYNLNVVDITPNQTQNNLAKREQLWKSNPDLCCEVNKVQPLSHVAKNFKVWASGLMRSQNEHRKELRVFEEKKGNLRFYPIIDIDPSKRDAFIHREKLPTHPLVEQGYHSIGCKHCTVKGENREGRWVGLAKSECGLHI</sequence>
<comment type="subcellular location">
    <subcellularLocation>
        <location evidence="4">Cytoplasm</location>
    </subcellularLocation>
</comment>
<keyword evidence="4" id="KW-0408">Iron</keyword>
<feature type="binding site" evidence="4">
    <location>
        <position position="201"/>
    </location>
    <ligand>
        <name>[4Fe-4S] cluster</name>
        <dbReference type="ChEBI" id="CHEBI:49883"/>
    </ligand>
</feature>
<dbReference type="InterPro" id="IPR002500">
    <property type="entry name" value="PAPS_reduct_dom"/>
</dbReference>
<keyword evidence="2 4" id="KW-0560">Oxidoreductase</keyword>
<dbReference type="Pfam" id="PF01507">
    <property type="entry name" value="PAPS_reduct"/>
    <property type="match status" value="1"/>
</dbReference>
<dbReference type="PANTHER" id="PTHR46509">
    <property type="entry name" value="PHOSPHOADENOSINE PHOSPHOSULFATE REDUCTASE"/>
    <property type="match status" value="1"/>
</dbReference>
<comment type="similarity">
    <text evidence="1 4">Belongs to the PAPS reductase family. CysH subfamily.</text>
</comment>
<dbReference type="RefSeq" id="WP_188405798.1">
    <property type="nucleotide sequence ID" value="NZ_BMGL01000005.1"/>
</dbReference>
<keyword evidence="7" id="KW-1185">Reference proteome</keyword>
<dbReference type="GO" id="GO:0004604">
    <property type="term" value="F:phosphoadenylyl-sulfate reductase (thioredoxin) activity"/>
    <property type="evidence" value="ECO:0007669"/>
    <property type="project" value="UniProtKB-UniRule"/>
</dbReference>
<comment type="caution">
    <text evidence="6">The sequence shown here is derived from an EMBL/GenBank/DDBJ whole genome shotgun (WGS) entry which is preliminary data.</text>
</comment>
<dbReference type="HAMAP" id="MF_00063">
    <property type="entry name" value="CysH"/>
    <property type="match status" value="1"/>
</dbReference>
<dbReference type="GO" id="GO:0005737">
    <property type="term" value="C:cytoplasm"/>
    <property type="evidence" value="ECO:0007669"/>
    <property type="project" value="UniProtKB-SubCell"/>
</dbReference>
<feature type="binding site" evidence="4">
    <location>
        <position position="198"/>
    </location>
    <ligand>
        <name>[4Fe-4S] cluster</name>
        <dbReference type="ChEBI" id="CHEBI:49883"/>
    </ligand>
</feature>
<feature type="binding site" evidence="4">
    <location>
        <position position="117"/>
    </location>
    <ligand>
        <name>[4Fe-4S] cluster</name>
        <dbReference type="ChEBI" id="CHEBI:49883"/>
    </ligand>
</feature>
<comment type="catalytic activity">
    <reaction evidence="4">
        <text>[thioredoxin]-disulfide + sulfite + AMP + 2 H(+) = adenosine 5'-phosphosulfate + [thioredoxin]-dithiol</text>
        <dbReference type="Rhea" id="RHEA:21976"/>
        <dbReference type="Rhea" id="RHEA-COMP:10698"/>
        <dbReference type="Rhea" id="RHEA-COMP:10700"/>
        <dbReference type="ChEBI" id="CHEBI:15378"/>
        <dbReference type="ChEBI" id="CHEBI:17359"/>
        <dbReference type="ChEBI" id="CHEBI:29950"/>
        <dbReference type="ChEBI" id="CHEBI:50058"/>
        <dbReference type="ChEBI" id="CHEBI:58243"/>
        <dbReference type="ChEBI" id="CHEBI:456215"/>
        <dbReference type="EC" id="1.8.4.10"/>
    </reaction>
</comment>
<evidence type="ECO:0000256" key="1">
    <source>
        <dbReference type="ARBA" id="ARBA00009732"/>
    </source>
</evidence>
<name>A0A916ZT42_9FLAO</name>
<feature type="active site" description="Nucleophile; cysteine thiosulfonate intermediate" evidence="4">
    <location>
        <position position="220"/>
    </location>
</feature>
<comment type="cofactor">
    <cofactor evidence="4">
        <name>[4Fe-4S] cluster</name>
        <dbReference type="ChEBI" id="CHEBI:49883"/>
    </cofactor>
    <text evidence="4">Binds 1 [4Fe-4S] cluster per subunit.</text>
</comment>
<dbReference type="InterPro" id="IPR014729">
    <property type="entry name" value="Rossmann-like_a/b/a_fold"/>
</dbReference>
<accession>A0A916ZT42</accession>
<dbReference type="Gene3D" id="3.40.50.620">
    <property type="entry name" value="HUPs"/>
    <property type="match status" value="1"/>
</dbReference>
<dbReference type="GO" id="GO:0046872">
    <property type="term" value="F:metal ion binding"/>
    <property type="evidence" value="ECO:0007669"/>
    <property type="project" value="UniProtKB-KW"/>
</dbReference>
<feature type="domain" description="Phosphoadenosine phosphosulphate reductase" evidence="5">
    <location>
        <begin position="37"/>
        <end position="203"/>
    </location>
</feature>
<dbReference type="GO" id="GO:0019379">
    <property type="term" value="P:sulfate assimilation, phosphoadenylyl sulfate reduction by phosphoadenylyl-sulfate reductase (thioredoxin)"/>
    <property type="evidence" value="ECO:0007669"/>
    <property type="project" value="UniProtKB-UniRule"/>
</dbReference>
<keyword evidence="4" id="KW-0479">Metal-binding</keyword>
<dbReference type="PIRSF" id="PIRSF000857">
    <property type="entry name" value="PAPS_reductase"/>
    <property type="match status" value="1"/>
</dbReference>
<dbReference type="GO" id="GO:0051539">
    <property type="term" value="F:4 iron, 4 sulfur cluster binding"/>
    <property type="evidence" value="ECO:0007669"/>
    <property type="project" value="UniProtKB-UniRule"/>
</dbReference>
<evidence type="ECO:0000256" key="2">
    <source>
        <dbReference type="ARBA" id="ARBA00023002"/>
    </source>
</evidence>
<organism evidence="6 7">
    <name type="scientific">Psychroflexus salis</name>
    <dbReference type="NCBI Taxonomy" id="1526574"/>
    <lineage>
        <taxon>Bacteria</taxon>
        <taxon>Pseudomonadati</taxon>
        <taxon>Bacteroidota</taxon>
        <taxon>Flavobacteriia</taxon>
        <taxon>Flavobacteriales</taxon>
        <taxon>Flavobacteriaceae</taxon>
        <taxon>Psychroflexus</taxon>
    </lineage>
</organism>
<dbReference type="NCBIfam" id="NF002537">
    <property type="entry name" value="PRK02090.1"/>
    <property type="match status" value="1"/>
</dbReference>
<comment type="function">
    <text evidence="4">Catalyzes the formation of sulfite from adenosine 5'-phosphosulfate (APS) using thioredoxin as an electron donor.</text>
</comment>
<dbReference type="EC" id="1.8.4.10" evidence="4"/>
<keyword evidence="4" id="KW-0963">Cytoplasm</keyword>
<evidence type="ECO:0000256" key="4">
    <source>
        <dbReference type="HAMAP-Rule" id="MF_00063"/>
    </source>
</evidence>